<proteinExistence type="predicted"/>
<keyword evidence="4" id="KW-1015">Disulfide bond</keyword>
<evidence type="ECO:0000313" key="7">
    <source>
        <dbReference type="EMBL" id="GAH03723.1"/>
    </source>
</evidence>
<sequence>MYDLIIVGAGPAGITASVYSARKRMNFLVITRDIGGQATLSSDIENYVGYQFITGPNLVQKFREHLEQFNVEVKEGESVTSISKEGNIVKVKTDKEEYTAKTAIIASGRVPRKLDVEGEAEFKNRGVTYCATCDGPLFANKEVAVIGGGNSALDASIQLIKIAKKIYLINIAPTLRADPIMVENVKSSEKVVIYNSTKVEKINGDKFAKGIKISREGK</sequence>
<comment type="caution">
    <text evidence="7">The sequence shown here is derived from an EMBL/GenBank/DDBJ whole genome shotgun (WGS) entry which is preliminary data.</text>
</comment>
<keyword evidence="3" id="KW-0560">Oxidoreductase</keyword>
<evidence type="ECO:0000259" key="6">
    <source>
        <dbReference type="Pfam" id="PF07992"/>
    </source>
</evidence>
<keyword evidence="1" id="KW-0285">Flavoprotein</keyword>
<reference evidence="7" key="1">
    <citation type="journal article" date="2014" name="Front. Microbiol.">
        <title>High frequency of phylogenetically diverse reductive dehalogenase-homologous genes in deep subseafloor sedimentary metagenomes.</title>
        <authorList>
            <person name="Kawai M."/>
            <person name="Futagami T."/>
            <person name="Toyoda A."/>
            <person name="Takaki Y."/>
            <person name="Nishi S."/>
            <person name="Hori S."/>
            <person name="Arai W."/>
            <person name="Tsubouchi T."/>
            <person name="Morono Y."/>
            <person name="Uchiyama I."/>
            <person name="Ito T."/>
            <person name="Fujiyama A."/>
            <person name="Inagaki F."/>
            <person name="Takami H."/>
        </authorList>
    </citation>
    <scope>NUCLEOTIDE SEQUENCE</scope>
    <source>
        <strain evidence="7">Expedition CK06-06</strain>
    </source>
</reference>
<dbReference type="PANTHER" id="PTHR48105">
    <property type="entry name" value="THIOREDOXIN REDUCTASE 1-RELATED-RELATED"/>
    <property type="match status" value="1"/>
</dbReference>
<evidence type="ECO:0000256" key="4">
    <source>
        <dbReference type="ARBA" id="ARBA00023157"/>
    </source>
</evidence>
<dbReference type="SUPFAM" id="SSF51905">
    <property type="entry name" value="FAD/NAD(P)-binding domain"/>
    <property type="match status" value="1"/>
</dbReference>
<dbReference type="GO" id="GO:0016668">
    <property type="term" value="F:oxidoreductase activity, acting on a sulfur group of donors, NAD(P) as acceptor"/>
    <property type="evidence" value="ECO:0007669"/>
    <property type="project" value="UniProtKB-ARBA"/>
</dbReference>
<dbReference type="InterPro" id="IPR050097">
    <property type="entry name" value="Ferredoxin-NADP_redctase_2"/>
</dbReference>
<evidence type="ECO:0000256" key="3">
    <source>
        <dbReference type="ARBA" id="ARBA00023002"/>
    </source>
</evidence>
<dbReference type="Pfam" id="PF07992">
    <property type="entry name" value="Pyr_redox_2"/>
    <property type="match status" value="1"/>
</dbReference>
<dbReference type="PROSITE" id="PS00573">
    <property type="entry name" value="PYRIDINE_REDOX_2"/>
    <property type="match status" value="1"/>
</dbReference>
<feature type="domain" description="FAD/NAD(P)-binding" evidence="6">
    <location>
        <begin position="2"/>
        <end position="207"/>
    </location>
</feature>
<dbReference type="EMBL" id="BART01023060">
    <property type="protein sequence ID" value="GAH03723.1"/>
    <property type="molecule type" value="Genomic_DNA"/>
</dbReference>
<dbReference type="InterPro" id="IPR036188">
    <property type="entry name" value="FAD/NAD-bd_sf"/>
</dbReference>
<dbReference type="InterPro" id="IPR008255">
    <property type="entry name" value="Pyr_nucl-diS_OxRdtase_2_AS"/>
</dbReference>
<evidence type="ECO:0000256" key="2">
    <source>
        <dbReference type="ARBA" id="ARBA00022827"/>
    </source>
</evidence>
<organism evidence="7">
    <name type="scientific">marine sediment metagenome</name>
    <dbReference type="NCBI Taxonomy" id="412755"/>
    <lineage>
        <taxon>unclassified sequences</taxon>
        <taxon>metagenomes</taxon>
        <taxon>ecological metagenomes</taxon>
    </lineage>
</organism>
<keyword evidence="5" id="KW-0676">Redox-active center</keyword>
<evidence type="ECO:0000256" key="1">
    <source>
        <dbReference type="ARBA" id="ARBA00022630"/>
    </source>
</evidence>
<name>X1E4X6_9ZZZZ</name>
<dbReference type="InterPro" id="IPR023753">
    <property type="entry name" value="FAD/NAD-binding_dom"/>
</dbReference>
<protein>
    <recommendedName>
        <fullName evidence="6">FAD/NAD(P)-binding domain-containing protein</fullName>
    </recommendedName>
</protein>
<accession>X1E4X6</accession>
<feature type="non-terminal residue" evidence="7">
    <location>
        <position position="218"/>
    </location>
</feature>
<gene>
    <name evidence="7" type="ORF">S01H4_42063</name>
</gene>
<keyword evidence="2" id="KW-0274">FAD</keyword>
<dbReference type="AlphaFoldDB" id="X1E4X6"/>
<dbReference type="PRINTS" id="PR00368">
    <property type="entry name" value="FADPNR"/>
</dbReference>
<dbReference type="Gene3D" id="3.50.50.60">
    <property type="entry name" value="FAD/NAD(P)-binding domain"/>
    <property type="match status" value="3"/>
</dbReference>
<dbReference type="PRINTS" id="PR00469">
    <property type="entry name" value="PNDRDTASEII"/>
</dbReference>
<evidence type="ECO:0000256" key="5">
    <source>
        <dbReference type="ARBA" id="ARBA00023284"/>
    </source>
</evidence>